<evidence type="ECO:0000256" key="1">
    <source>
        <dbReference type="SAM" id="MobiDB-lite"/>
    </source>
</evidence>
<gene>
    <name evidence="2" type="ORF">D9611_005509</name>
</gene>
<dbReference type="PANTHER" id="PTHR43591">
    <property type="entry name" value="METHYLTRANSFERASE"/>
    <property type="match status" value="1"/>
</dbReference>
<dbReference type="EMBL" id="JAACJK010000166">
    <property type="protein sequence ID" value="KAF5323466.1"/>
    <property type="molecule type" value="Genomic_DNA"/>
</dbReference>
<proteinExistence type="predicted"/>
<dbReference type="OrthoDB" id="2013972at2759"/>
<protein>
    <recommendedName>
        <fullName evidence="4">S-adenosyl-L-methionine-dependent methyltransferase</fullName>
    </recommendedName>
</protein>
<reference evidence="2 3" key="1">
    <citation type="journal article" date="2020" name="ISME J.">
        <title>Uncovering the hidden diversity of litter-decomposition mechanisms in mushroom-forming fungi.</title>
        <authorList>
            <person name="Floudas D."/>
            <person name="Bentzer J."/>
            <person name="Ahren D."/>
            <person name="Johansson T."/>
            <person name="Persson P."/>
            <person name="Tunlid A."/>
        </authorList>
    </citation>
    <scope>NUCLEOTIDE SEQUENCE [LARGE SCALE GENOMIC DNA]</scope>
    <source>
        <strain evidence="2 3">CBS 175.51</strain>
    </source>
</reference>
<name>A0A8H5BHX2_9AGAR</name>
<sequence>MSAPLSLILNPDVEHTFPPADDADEDCMSVGSEPMSPSSSNGHDMDTDSVRAQSPCLSLYSVTSSMVAEAAYKQEFGRALNNHSEVYRLPADEPELNRLRKQHTILTKVTGKYSPLMAEVMLEPDFEEPGRQKKVVDLGCGSGSWSFDVARDFPDSENIAIDLVPMQIGTMPPNCTSEVDDINLGMEHYYNHFNVAHTRLVASGVADYRKLIKQMSRMVRAGGLIDVTEWDFNAYDEWFQRIEVDTKVVCAPWWPKWLAFAKESINAFGGDINAATDLYDTVVETRNFEQVSYRDSWLPSSPWKEGDAFNIGIGQGMLEDITDFMDSGRPLLLGRGYSEEVVDTLQVNALEELKANRSRTWIRLQSVDGIKRKDVPPARAFK</sequence>
<dbReference type="SUPFAM" id="SSF53335">
    <property type="entry name" value="S-adenosyl-L-methionine-dependent methyltransferases"/>
    <property type="match status" value="1"/>
</dbReference>
<organism evidence="2 3">
    <name type="scientific">Ephemerocybe angulata</name>
    <dbReference type="NCBI Taxonomy" id="980116"/>
    <lineage>
        <taxon>Eukaryota</taxon>
        <taxon>Fungi</taxon>
        <taxon>Dikarya</taxon>
        <taxon>Basidiomycota</taxon>
        <taxon>Agaricomycotina</taxon>
        <taxon>Agaricomycetes</taxon>
        <taxon>Agaricomycetidae</taxon>
        <taxon>Agaricales</taxon>
        <taxon>Agaricineae</taxon>
        <taxon>Psathyrellaceae</taxon>
        <taxon>Ephemerocybe</taxon>
    </lineage>
</organism>
<dbReference type="Pfam" id="PF13489">
    <property type="entry name" value="Methyltransf_23"/>
    <property type="match status" value="1"/>
</dbReference>
<evidence type="ECO:0008006" key="4">
    <source>
        <dbReference type="Google" id="ProtNLM"/>
    </source>
</evidence>
<accession>A0A8H5BHX2</accession>
<feature type="compositionally biased region" description="Low complexity" evidence="1">
    <location>
        <begin position="28"/>
        <end position="40"/>
    </location>
</feature>
<dbReference type="Gene3D" id="3.40.50.150">
    <property type="entry name" value="Vaccinia Virus protein VP39"/>
    <property type="match status" value="1"/>
</dbReference>
<dbReference type="AlphaFoldDB" id="A0A8H5BHX2"/>
<dbReference type="PANTHER" id="PTHR43591:SF24">
    <property type="entry name" value="2-METHOXY-6-POLYPRENYL-1,4-BENZOQUINOL METHYLASE, MITOCHONDRIAL"/>
    <property type="match status" value="1"/>
</dbReference>
<dbReference type="Proteomes" id="UP000541558">
    <property type="component" value="Unassembled WGS sequence"/>
</dbReference>
<dbReference type="GO" id="GO:0008168">
    <property type="term" value="F:methyltransferase activity"/>
    <property type="evidence" value="ECO:0007669"/>
    <property type="project" value="TreeGrafter"/>
</dbReference>
<feature type="region of interest" description="Disordered" evidence="1">
    <location>
        <begin position="17"/>
        <end position="49"/>
    </location>
</feature>
<keyword evidence="3" id="KW-1185">Reference proteome</keyword>
<dbReference type="InterPro" id="IPR029063">
    <property type="entry name" value="SAM-dependent_MTases_sf"/>
</dbReference>
<comment type="caution">
    <text evidence="2">The sequence shown here is derived from an EMBL/GenBank/DDBJ whole genome shotgun (WGS) entry which is preliminary data.</text>
</comment>
<dbReference type="CDD" id="cd02440">
    <property type="entry name" value="AdoMet_MTases"/>
    <property type="match status" value="1"/>
</dbReference>
<evidence type="ECO:0000313" key="2">
    <source>
        <dbReference type="EMBL" id="KAF5323466.1"/>
    </source>
</evidence>
<evidence type="ECO:0000313" key="3">
    <source>
        <dbReference type="Proteomes" id="UP000541558"/>
    </source>
</evidence>